<dbReference type="EC" id="2.7.8.7" evidence="1"/>
<gene>
    <name evidence="5" type="ORF">D9619_000959</name>
</gene>
<evidence type="ECO:0000256" key="2">
    <source>
        <dbReference type="ARBA" id="ARBA00022679"/>
    </source>
</evidence>
<evidence type="ECO:0000256" key="1">
    <source>
        <dbReference type="ARBA" id="ARBA00013172"/>
    </source>
</evidence>
<sequence>MSSLQVWAVVYTPPSLGDDLYHRALTCVDDESQTRIKRFYHREDSCRTLIGRLLVRTMLKERGLDPQSLTFGATAAGKPYIVNQASDPPIAYNVTHDNNLIAMAVAPGKLNPPAFGVGIDIMKIRVPGRETIRSFINTVGDQLTPLEHYLLKLATSDEERTKIFFWMWTLKEAYTKALGIGLGFDFRRIEFDVANKIVRVDKRIPPGWRFDMFEITDGDDLYEGVVAEYLGEGETMVTMHNTPEWLMVSDAATFTENAINTLHS</sequence>
<protein>
    <recommendedName>
        <fullName evidence="1">holo-[acyl-carrier-protein] synthase</fullName>
        <ecNumber evidence="1">2.7.8.7</ecNumber>
    </recommendedName>
</protein>
<dbReference type="InterPro" id="IPR050559">
    <property type="entry name" value="P-Pant_transferase_sf"/>
</dbReference>
<dbReference type="GO" id="GO:0008897">
    <property type="term" value="F:holo-[acyl-carrier-protein] synthase activity"/>
    <property type="evidence" value="ECO:0007669"/>
    <property type="project" value="UniProtKB-EC"/>
</dbReference>
<keyword evidence="6" id="KW-1185">Reference proteome</keyword>
<dbReference type="GO" id="GO:0005829">
    <property type="term" value="C:cytosol"/>
    <property type="evidence" value="ECO:0007669"/>
    <property type="project" value="TreeGrafter"/>
</dbReference>
<dbReference type="InterPro" id="IPR008278">
    <property type="entry name" value="4-PPantetheinyl_Trfase_dom"/>
</dbReference>
<evidence type="ECO:0000313" key="5">
    <source>
        <dbReference type="EMBL" id="KAF5321092.1"/>
    </source>
</evidence>
<organism evidence="5 6">
    <name type="scientific">Psilocybe cf. subviscida</name>
    <dbReference type="NCBI Taxonomy" id="2480587"/>
    <lineage>
        <taxon>Eukaryota</taxon>
        <taxon>Fungi</taxon>
        <taxon>Dikarya</taxon>
        <taxon>Basidiomycota</taxon>
        <taxon>Agaricomycotina</taxon>
        <taxon>Agaricomycetes</taxon>
        <taxon>Agaricomycetidae</taxon>
        <taxon>Agaricales</taxon>
        <taxon>Agaricineae</taxon>
        <taxon>Strophariaceae</taxon>
        <taxon>Psilocybe</taxon>
    </lineage>
</organism>
<evidence type="ECO:0000259" key="3">
    <source>
        <dbReference type="Pfam" id="PF01648"/>
    </source>
</evidence>
<dbReference type="SUPFAM" id="SSF56214">
    <property type="entry name" value="4'-phosphopantetheinyl transferase"/>
    <property type="match status" value="2"/>
</dbReference>
<dbReference type="PANTHER" id="PTHR12215:SF10">
    <property type="entry name" value="L-AMINOADIPATE-SEMIALDEHYDE DEHYDROGENASE-PHOSPHOPANTETHEINYL TRANSFERASE"/>
    <property type="match status" value="1"/>
</dbReference>
<feature type="domain" description="4'-phosphopantetheinyl transferase" evidence="3">
    <location>
        <begin position="116"/>
        <end position="195"/>
    </location>
</feature>
<dbReference type="AlphaFoldDB" id="A0A8H5BD43"/>
<comment type="caution">
    <text evidence="5">The sequence shown here is derived from an EMBL/GenBank/DDBJ whole genome shotgun (WGS) entry which is preliminary data.</text>
</comment>
<name>A0A8H5BD43_9AGAR</name>
<dbReference type="InterPro" id="IPR055066">
    <property type="entry name" value="AASDHPPT_N"/>
</dbReference>
<feature type="domain" description="4'-phosphopantetheinyl transferase N-terminal" evidence="4">
    <location>
        <begin position="21"/>
        <end position="105"/>
    </location>
</feature>
<dbReference type="OrthoDB" id="26719at2759"/>
<dbReference type="GO" id="GO:0000287">
    <property type="term" value="F:magnesium ion binding"/>
    <property type="evidence" value="ECO:0007669"/>
    <property type="project" value="InterPro"/>
</dbReference>
<dbReference type="Pfam" id="PF01648">
    <property type="entry name" value="ACPS"/>
    <property type="match status" value="1"/>
</dbReference>
<keyword evidence="2" id="KW-0808">Transferase</keyword>
<dbReference type="PANTHER" id="PTHR12215">
    <property type="entry name" value="PHOSPHOPANTETHEINE TRANSFERASE"/>
    <property type="match status" value="1"/>
</dbReference>
<dbReference type="GO" id="GO:0019878">
    <property type="term" value="P:lysine biosynthetic process via aminoadipic acid"/>
    <property type="evidence" value="ECO:0007669"/>
    <property type="project" value="TreeGrafter"/>
</dbReference>
<proteinExistence type="predicted"/>
<reference evidence="5 6" key="1">
    <citation type="journal article" date="2020" name="ISME J.">
        <title>Uncovering the hidden diversity of litter-decomposition mechanisms in mushroom-forming fungi.</title>
        <authorList>
            <person name="Floudas D."/>
            <person name="Bentzer J."/>
            <person name="Ahren D."/>
            <person name="Johansson T."/>
            <person name="Persson P."/>
            <person name="Tunlid A."/>
        </authorList>
    </citation>
    <scope>NUCLEOTIDE SEQUENCE [LARGE SCALE GENOMIC DNA]</scope>
    <source>
        <strain evidence="5 6">CBS 101986</strain>
    </source>
</reference>
<evidence type="ECO:0000259" key="4">
    <source>
        <dbReference type="Pfam" id="PF22624"/>
    </source>
</evidence>
<dbReference type="InterPro" id="IPR037143">
    <property type="entry name" value="4-PPantetheinyl_Trfase_dom_sf"/>
</dbReference>
<dbReference type="EMBL" id="JAACJJ010000028">
    <property type="protein sequence ID" value="KAF5321092.1"/>
    <property type="molecule type" value="Genomic_DNA"/>
</dbReference>
<evidence type="ECO:0000313" key="6">
    <source>
        <dbReference type="Proteomes" id="UP000567179"/>
    </source>
</evidence>
<dbReference type="Proteomes" id="UP000567179">
    <property type="component" value="Unassembled WGS sequence"/>
</dbReference>
<dbReference type="Pfam" id="PF22624">
    <property type="entry name" value="AASDHPPT_N"/>
    <property type="match status" value="1"/>
</dbReference>
<accession>A0A8H5BD43</accession>
<dbReference type="Gene3D" id="3.90.470.20">
    <property type="entry name" value="4'-phosphopantetheinyl transferase domain"/>
    <property type="match status" value="2"/>
</dbReference>